<reference evidence="2" key="1">
    <citation type="submission" date="2014-01" db="EMBL/GenBank/DDBJ databases">
        <title>The genome of the white-rot fungus Pycnoporus cinnabarinus: a basidiomycete model with a versatile arsenal for lignocellulosic biomass breakdown.</title>
        <authorList>
            <person name="Levasseur A."/>
            <person name="Lomascolo A."/>
            <person name="Ruiz-Duenas F.J."/>
            <person name="Uzan E."/>
            <person name="Piumi F."/>
            <person name="Kues U."/>
            <person name="Ram A.F.J."/>
            <person name="Murat C."/>
            <person name="Haon M."/>
            <person name="Benoit I."/>
            <person name="Arfi Y."/>
            <person name="Chevret D."/>
            <person name="Drula E."/>
            <person name="Kwon M.J."/>
            <person name="Gouret P."/>
            <person name="Lesage-Meessen L."/>
            <person name="Lombard V."/>
            <person name="Mariette J."/>
            <person name="Noirot C."/>
            <person name="Park J."/>
            <person name="Patyshakuliyeva A."/>
            <person name="Wieneger R.A.B."/>
            <person name="Wosten H.A.B."/>
            <person name="Martin F."/>
            <person name="Coutinho P.M."/>
            <person name="de Vries R."/>
            <person name="Martinez A.T."/>
            <person name="Klopp C."/>
            <person name="Pontarotti P."/>
            <person name="Henrissat B."/>
            <person name="Record E."/>
        </authorList>
    </citation>
    <scope>NUCLEOTIDE SEQUENCE [LARGE SCALE GENOMIC DNA]</scope>
    <source>
        <strain evidence="2">BRFM137</strain>
    </source>
</reference>
<dbReference type="STRING" id="5643.A0A060SEA4"/>
<dbReference type="AlphaFoldDB" id="A0A060SEA4"/>
<proteinExistence type="predicted"/>
<dbReference type="Proteomes" id="UP000029665">
    <property type="component" value="Unassembled WGS sequence"/>
</dbReference>
<keyword evidence="3" id="KW-1185">Reference proteome</keyword>
<evidence type="ECO:0000313" key="3">
    <source>
        <dbReference type="Proteomes" id="UP000029665"/>
    </source>
</evidence>
<feature type="region of interest" description="Disordered" evidence="1">
    <location>
        <begin position="1"/>
        <end position="132"/>
    </location>
</feature>
<feature type="compositionally biased region" description="Low complexity" evidence="1">
    <location>
        <begin position="102"/>
        <end position="116"/>
    </location>
</feature>
<comment type="caution">
    <text evidence="2">The sequence shown here is derived from an EMBL/GenBank/DDBJ whole genome shotgun (WGS) entry which is preliminary data.</text>
</comment>
<accession>A0A060SEA4</accession>
<feature type="compositionally biased region" description="Acidic residues" evidence="1">
    <location>
        <begin position="31"/>
        <end position="45"/>
    </location>
</feature>
<dbReference type="EMBL" id="CCBP010000088">
    <property type="protein sequence ID" value="CDO70619.1"/>
    <property type="molecule type" value="Genomic_DNA"/>
</dbReference>
<organism evidence="2 3">
    <name type="scientific">Pycnoporus cinnabarinus</name>
    <name type="common">Cinnabar-red polypore</name>
    <name type="synonym">Trametes cinnabarina</name>
    <dbReference type="NCBI Taxonomy" id="5643"/>
    <lineage>
        <taxon>Eukaryota</taxon>
        <taxon>Fungi</taxon>
        <taxon>Dikarya</taxon>
        <taxon>Basidiomycota</taxon>
        <taxon>Agaricomycotina</taxon>
        <taxon>Agaricomycetes</taxon>
        <taxon>Polyporales</taxon>
        <taxon>Polyporaceae</taxon>
        <taxon>Trametes</taxon>
    </lineage>
</organism>
<feature type="compositionally biased region" description="Low complexity" evidence="1">
    <location>
        <begin position="20"/>
        <end position="30"/>
    </location>
</feature>
<feature type="compositionally biased region" description="Polar residues" evidence="1">
    <location>
        <begin position="8"/>
        <end position="17"/>
    </location>
</feature>
<protein>
    <submittedName>
        <fullName evidence="2">Uncharacterized protein</fullName>
    </submittedName>
</protein>
<evidence type="ECO:0000313" key="2">
    <source>
        <dbReference type="EMBL" id="CDO70619.1"/>
    </source>
</evidence>
<gene>
    <name evidence="2" type="ORF">BN946_scf184748.g16</name>
</gene>
<dbReference type="HOGENOM" id="CLU_1548397_0_0_1"/>
<name>A0A060SEA4_PYCCI</name>
<evidence type="ECO:0000256" key="1">
    <source>
        <dbReference type="SAM" id="MobiDB-lite"/>
    </source>
</evidence>
<sequence>MWQWYSPRISSADSLDSTDSEGGWDSWTESESSDSYDDDSDDSAEGDAPKHTQSLQLPAQALGRKGASEPIRRPSARTLSSDEFPIRRPATRRAQLPPVPSSPTTSSSDETPVTPEAHAQDPGPTIVSSGTIEPLVLEGPVLCHGKASDRGNKAVGVRTLSEVVRNLVSSQRT</sequence>